<evidence type="ECO:0000256" key="2">
    <source>
        <dbReference type="SAM" id="MobiDB-lite"/>
    </source>
</evidence>
<dbReference type="RefSeq" id="XP_030060470.1">
    <property type="nucleotide sequence ID" value="XM_030204610.1"/>
</dbReference>
<dbReference type="FunCoup" id="A0A6P7YBP2">
    <property type="interactions" value="1116"/>
</dbReference>
<dbReference type="InParanoid" id="A0A6P7YBP2"/>
<dbReference type="CTD" id="83608"/>
<dbReference type="PANTHER" id="PTHR31402">
    <property type="entry name" value="UPF0711 PROTEIN C18ORF21"/>
    <property type="match status" value="1"/>
</dbReference>
<dbReference type="Proteomes" id="UP000515156">
    <property type="component" value="Chromosome 1"/>
</dbReference>
<reference evidence="4" key="1">
    <citation type="submission" date="2025-08" db="UniProtKB">
        <authorList>
            <consortium name="RefSeq"/>
        </authorList>
    </citation>
    <scope>IDENTIFICATION</scope>
</reference>
<dbReference type="OrthoDB" id="10049098at2759"/>
<organism evidence="3 4">
    <name type="scientific">Microcaecilia unicolor</name>
    <dbReference type="NCBI Taxonomy" id="1415580"/>
    <lineage>
        <taxon>Eukaryota</taxon>
        <taxon>Metazoa</taxon>
        <taxon>Chordata</taxon>
        <taxon>Craniata</taxon>
        <taxon>Vertebrata</taxon>
        <taxon>Euteleostomi</taxon>
        <taxon>Amphibia</taxon>
        <taxon>Gymnophiona</taxon>
        <taxon>Siphonopidae</taxon>
        <taxon>Microcaecilia</taxon>
    </lineage>
</organism>
<comment type="similarity">
    <text evidence="1">Belongs to the UPF0711 family.</text>
</comment>
<evidence type="ECO:0000313" key="3">
    <source>
        <dbReference type="Proteomes" id="UP000515156"/>
    </source>
</evidence>
<feature type="compositionally biased region" description="Basic residues" evidence="2">
    <location>
        <begin position="184"/>
        <end position="194"/>
    </location>
</feature>
<feature type="region of interest" description="Disordered" evidence="2">
    <location>
        <begin position="153"/>
        <end position="219"/>
    </location>
</feature>
<dbReference type="AlphaFoldDB" id="A0A6P7YBP2"/>
<dbReference type="GeneID" id="115470960"/>
<sequence length="219" mass="24845">MSLRRQLERDFLARAALELRERCVPESRYLLYTRSAFQTVKATPERICSFCFQCLVPGSYMARLKPKMKATPQVQKLLKLEAKSHRLNLKQTKLLRRYKMSRSTLLITCNTCKRITKYPGESRSLLAAVSSGSSTPNLKHGTKILDMKTPTPVFKSDFGKNRSPAVTPRAYSSNSSTPSSSTKSAKKSKCHFSRLKMLLKQDKKQKSKKGDLKSFLSTL</sequence>
<proteinExistence type="inferred from homology"/>
<gene>
    <name evidence="4" type="primary">C1H18orf21</name>
</gene>
<feature type="compositionally biased region" description="Low complexity" evidence="2">
    <location>
        <begin position="172"/>
        <end position="183"/>
    </location>
</feature>
<accession>A0A6P7YBP2</accession>
<dbReference type="InterPro" id="IPR029779">
    <property type="entry name" value="Rmp24-like"/>
</dbReference>
<dbReference type="KEGG" id="muo:115470960"/>
<name>A0A6P7YBP2_9AMPH</name>
<keyword evidence="3" id="KW-1185">Reference proteome</keyword>
<dbReference type="PANTHER" id="PTHR31402:SF2">
    <property type="entry name" value="UPF0711 PROTEIN C18ORF21"/>
    <property type="match status" value="1"/>
</dbReference>
<dbReference type="Pfam" id="PF15719">
    <property type="entry name" value="Rmp24-like"/>
    <property type="match status" value="1"/>
</dbReference>
<feature type="compositionally biased region" description="Basic and acidic residues" evidence="2">
    <location>
        <begin position="199"/>
        <end position="212"/>
    </location>
</feature>
<protein>
    <submittedName>
        <fullName evidence="4">UPF0711 protein C18orf21 homolog</fullName>
    </submittedName>
</protein>
<evidence type="ECO:0000313" key="4">
    <source>
        <dbReference type="RefSeq" id="XP_030060470.1"/>
    </source>
</evidence>
<evidence type="ECO:0000256" key="1">
    <source>
        <dbReference type="ARBA" id="ARBA00006160"/>
    </source>
</evidence>